<organism evidence="2 3">
    <name type="scientific">Vibrio genomosp. F6 str. FF-238</name>
    <dbReference type="NCBI Taxonomy" id="1191298"/>
    <lineage>
        <taxon>Bacteria</taxon>
        <taxon>Pseudomonadati</taxon>
        <taxon>Pseudomonadota</taxon>
        <taxon>Gammaproteobacteria</taxon>
        <taxon>Vibrionales</taxon>
        <taxon>Vibrionaceae</taxon>
        <taxon>Vibrio</taxon>
    </lineage>
</organism>
<evidence type="ECO:0000313" key="2">
    <source>
        <dbReference type="EMBL" id="OEE79567.1"/>
    </source>
</evidence>
<accession>A0A1E5D7B7</accession>
<dbReference type="InterPro" id="IPR007047">
    <property type="entry name" value="Flp_Fap"/>
</dbReference>
<sequence length="77" mass="8215">MFLNINAKVRQVCKKFKSDKRGVTAVEYAIIAVTMSGIILTMLNTSGLGDSLESAMKQVTTSMGTGTDAETPETPKS</sequence>
<feature type="transmembrane region" description="Helical" evidence="1">
    <location>
        <begin position="21"/>
        <end position="43"/>
    </location>
</feature>
<dbReference type="AlphaFoldDB" id="A0A1E5D7B7"/>
<reference evidence="2 3" key="1">
    <citation type="journal article" date="2012" name="Science">
        <title>Ecological populations of bacteria act as socially cohesive units of antibiotic production and resistance.</title>
        <authorList>
            <person name="Cordero O.X."/>
            <person name="Wildschutte H."/>
            <person name="Kirkup B."/>
            <person name="Proehl S."/>
            <person name="Ngo L."/>
            <person name="Hussain F."/>
            <person name="Le Roux F."/>
            <person name="Mincer T."/>
            <person name="Polz M.F."/>
        </authorList>
    </citation>
    <scope>NUCLEOTIDE SEQUENCE [LARGE SCALE GENOMIC DNA]</scope>
    <source>
        <strain evidence="2 3">FF-238</strain>
    </source>
</reference>
<keyword evidence="1" id="KW-0472">Membrane</keyword>
<dbReference type="EMBL" id="AJYW02000021">
    <property type="protein sequence ID" value="OEE79567.1"/>
    <property type="molecule type" value="Genomic_DNA"/>
</dbReference>
<name>A0A1E5D7B7_9VIBR</name>
<proteinExistence type="predicted"/>
<keyword evidence="1" id="KW-1133">Transmembrane helix</keyword>
<keyword evidence="3" id="KW-1185">Reference proteome</keyword>
<protein>
    <submittedName>
        <fullName evidence="2">Pilin</fullName>
    </submittedName>
</protein>
<evidence type="ECO:0000313" key="3">
    <source>
        <dbReference type="Proteomes" id="UP000094165"/>
    </source>
</evidence>
<evidence type="ECO:0000256" key="1">
    <source>
        <dbReference type="SAM" id="Phobius"/>
    </source>
</evidence>
<dbReference type="RefSeq" id="WP_017053692.1">
    <property type="nucleotide sequence ID" value="NZ_AJYW02000021.1"/>
</dbReference>
<dbReference type="Proteomes" id="UP000094165">
    <property type="component" value="Unassembled WGS sequence"/>
</dbReference>
<dbReference type="Pfam" id="PF04964">
    <property type="entry name" value="Flp_Fap"/>
    <property type="match status" value="1"/>
</dbReference>
<comment type="caution">
    <text evidence="2">The sequence shown here is derived from an EMBL/GenBank/DDBJ whole genome shotgun (WGS) entry which is preliminary data.</text>
</comment>
<keyword evidence="1" id="KW-0812">Transmembrane</keyword>
<gene>
    <name evidence="2" type="ORF">A130_10990</name>
</gene>